<dbReference type="eggNOG" id="COG0614">
    <property type="taxonomic scope" value="Bacteria"/>
</dbReference>
<dbReference type="Proteomes" id="UP000013940">
    <property type="component" value="Chromosome"/>
</dbReference>
<dbReference type="PANTHER" id="PTHR30535:SF34">
    <property type="entry name" value="MOLYBDATE-BINDING PROTEIN MOLA"/>
    <property type="match status" value="1"/>
</dbReference>
<evidence type="ECO:0000256" key="1">
    <source>
        <dbReference type="SAM" id="SignalP"/>
    </source>
</evidence>
<reference evidence="4" key="1">
    <citation type="journal article" date="2014" name="Genome Announc.">
        <title>Full-genome sequence of the plant growth-promoting bacterium Pseudomonas protegens CHA0.</title>
        <authorList>
            <person name="Jousset A."/>
            <person name="Schuldes J."/>
            <person name="Keel C."/>
            <person name="Maurhofer M."/>
            <person name="Daniel R."/>
            <person name="Scheu S."/>
            <person name="Thuermer A."/>
        </authorList>
    </citation>
    <scope>NUCLEOTIDE SEQUENCE [LARGE SCALE GENOMIC DNA]</scope>
    <source>
        <strain evidence="4">DSM 19095 / LMG 27888 / CFBP 6595 / CHA0</strain>
    </source>
</reference>
<sequence length="377" mass="40754">MTHRDFLRRAQRGLLLGLLPLGLLWAATASAATLTDLAGRQVQVPEKVEHILLGEGRMIYSLSLLEGQNPFARLAGWQGDFRGLDVQGYEAYHKVFPQADKVPLVGGTSAETFSVEKALAVHPDLAIMALSGGHGPSPDSEAVKQLEAAGVAVIFVDFSDHPLSNTVPSMRLLGQALGREQRAEEFIAFYQQSLAKVTQTLAKAGTVKQPKIFIDMLAGLQDCCGSPGTGNFGEMIKLAGGRNIADGRIPGPIGVLNVEYILSSDPDVYVATGVFAAGQGGVTLGYSATLQQARDSLRQAAQRPPLNELRAVREGNVHGLWHIFYDSPEHLIAVQALAKWLHPELFKDLDPDQTRRELYQRFMPIPASGVFATSLKP</sequence>
<dbReference type="InterPro" id="IPR050902">
    <property type="entry name" value="ABC_Transporter_SBP"/>
</dbReference>
<evidence type="ECO:0000259" key="2">
    <source>
        <dbReference type="PROSITE" id="PS50983"/>
    </source>
</evidence>
<feature type="signal peptide" evidence="1">
    <location>
        <begin position="1"/>
        <end position="31"/>
    </location>
</feature>
<dbReference type="PANTHER" id="PTHR30535">
    <property type="entry name" value="VITAMIN B12-BINDING PROTEIN"/>
    <property type="match status" value="1"/>
</dbReference>
<evidence type="ECO:0000313" key="4">
    <source>
        <dbReference type="Proteomes" id="UP000013940"/>
    </source>
</evidence>
<dbReference type="RefSeq" id="WP_015635968.1">
    <property type="nucleotide sequence ID" value="NC_021237.1"/>
</dbReference>
<dbReference type="Gene3D" id="3.40.50.1980">
    <property type="entry name" value="Nitrogenase molybdenum iron protein domain"/>
    <property type="match status" value="2"/>
</dbReference>
<accession>A0A2C9ENY0</accession>
<dbReference type="CDD" id="cd01139">
    <property type="entry name" value="TroA_f"/>
    <property type="match status" value="1"/>
</dbReference>
<dbReference type="AlphaFoldDB" id="A0A2C9ENY0"/>
<feature type="chain" id="PRO_5012497001" evidence="1">
    <location>
        <begin position="32"/>
        <end position="377"/>
    </location>
</feature>
<dbReference type="HOGENOM" id="CLU_038034_5_0_6"/>
<evidence type="ECO:0000313" key="3">
    <source>
        <dbReference type="EMBL" id="AGL85309.1"/>
    </source>
</evidence>
<feature type="domain" description="Fe/B12 periplasmic-binding" evidence="2">
    <location>
        <begin position="47"/>
        <end position="349"/>
    </location>
</feature>
<organism evidence="3 4">
    <name type="scientific">Pseudomonas protegens (strain DSM 19095 / LMG 27888 / CFBP 6595 / CHA0)</name>
    <dbReference type="NCBI Taxonomy" id="1124983"/>
    <lineage>
        <taxon>Bacteria</taxon>
        <taxon>Pseudomonadati</taxon>
        <taxon>Pseudomonadota</taxon>
        <taxon>Gammaproteobacteria</taxon>
        <taxon>Pseudomonadales</taxon>
        <taxon>Pseudomonadaceae</taxon>
        <taxon>Pseudomonas</taxon>
    </lineage>
</organism>
<dbReference type="Pfam" id="PF01497">
    <property type="entry name" value="Peripla_BP_2"/>
    <property type="match status" value="1"/>
</dbReference>
<keyword evidence="1" id="KW-0732">Signal</keyword>
<dbReference type="EMBL" id="CP003190">
    <property type="protein sequence ID" value="AGL85309.1"/>
    <property type="molecule type" value="Genomic_DNA"/>
</dbReference>
<gene>
    <name evidence="3" type="ORF">PFLCHA0_c35410</name>
</gene>
<dbReference type="KEGG" id="pprc:PFLCHA0_c35410"/>
<dbReference type="PROSITE" id="PS50983">
    <property type="entry name" value="FE_B12_PBP"/>
    <property type="match status" value="1"/>
</dbReference>
<proteinExistence type="predicted"/>
<dbReference type="SUPFAM" id="SSF53807">
    <property type="entry name" value="Helical backbone' metal receptor"/>
    <property type="match status" value="1"/>
</dbReference>
<dbReference type="InterPro" id="IPR002491">
    <property type="entry name" value="ABC_transptr_periplasmic_BD"/>
</dbReference>
<protein>
    <submittedName>
        <fullName evidence="3">Solute-binding periplasmic protein of iron/siderophore ABC transporter</fullName>
    </submittedName>
</protein>
<name>A0A2C9ENY0_PSEPH</name>
<dbReference type="GeneID" id="57476531"/>